<sequence length="189" mass="20081">MPGAEHDSEEVARWCQSAAPGRRAAADSAYLDSEPVARSGATSWRAACEVVSRSGAAGSEQIDGTGAIGQGPKKNQTHSALTADSSKSVADMPRRYSYHQPRHGKMVAATGSAGASINDDFGFPSAPIDADRGRQVHWRGRRRRCASHAREAGGGARAVDTRHELELLKKTRPCLVGQFGRCQITVTAL</sequence>
<dbReference type="AlphaFoldDB" id="K4A3Q2"/>
<evidence type="ECO:0000313" key="3">
    <source>
        <dbReference type="Proteomes" id="UP000004995"/>
    </source>
</evidence>
<reference evidence="2" key="2">
    <citation type="submission" date="2018-08" db="UniProtKB">
        <authorList>
            <consortium name="EnsemblPlants"/>
        </authorList>
    </citation>
    <scope>IDENTIFICATION</scope>
    <source>
        <strain evidence="2">Yugu1</strain>
    </source>
</reference>
<dbReference type="Proteomes" id="UP000004995">
    <property type="component" value="Unassembled WGS sequence"/>
</dbReference>
<proteinExistence type="predicted"/>
<accession>K4A3Q2</accession>
<evidence type="ECO:0000256" key="1">
    <source>
        <dbReference type="SAM" id="MobiDB-lite"/>
    </source>
</evidence>
<feature type="compositionally biased region" description="Polar residues" evidence="1">
    <location>
        <begin position="73"/>
        <end position="88"/>
    </location>
</feature>
<name>K4A3Q2_SETIT</name>
<evidence type="ECO:0000313" key="2">
    <source>
        <dbReference type="EnsemblPlants" id="KQL24529"/>
    </source>
</evidence>
<dbReference type="EnsemblPlants" id="KQL24529">
    <property type="protein sequence ID" value="KQL24529"/>
    <property type="gene ID" value="SETIT_033505mg"/>
</dbReference>
<dbReference type="Gramene" id="KQL24529">
    <property type="protein sequence ID" value="KQL24529"/>
    <property type="gene ID" value="SETIT_033505mg"/>
</dbReference>
<dbReference type="InParanoid" id="K4A3Q2"/>
<keyword evidence="3" id="KW-1185">Reference proteome</keyword>
<dbReference type="HOGENOM" id="CLU_1436709_0_0_1"/>
<organism evidence="2 3">
    <name type="scientific">Setaria italica</name>
    <name type="common">Foxtail millet</name>
    <name type="synonym">Panicum italicum</name>
    <dbReference type="NCBI Taxonomy" id="4555"/>
    <lineage>
        <taxon>Eukaryota</taxon>
        <taxon>Viridiplantae</taxon>
        <taxon>Streptophyta</taxon>
        <taxon>Embryophyta</taxon>
        <taxon>Tracheophyta</taxon>
        <taxon>Spermatophyta</taxon>
        <taxon>Magnoliopsida</taxon>
        <taxon>Liliopsida</taxon>
        <taxon>Poales</taxon>
        <taxon>Poaceae</taxon>
        <taxon>PACMAD clade</taxon>
        <taxon>Panicoideae</taxon>
        <taxon>Panicodae</taxon>
        <taxon>Paniceae</taxon>
        <taxon>Cenchrinae</taxon>
        <taxon>Setaria</taxon>
    </lineage>
</organism>
<dbReference type="ExpressionAtlas" id="K4A3Q2">
    <property type="expression patterns" value="baseline"/>
</dbReference>
<protein>
    <submittedName>
        <fullName evidence="2">Uncharacterized protein</fullName>
    </submittedName>
</protein>
<dbReference type="EMBL" id="AGNK02001093">
    <property type="status" value="NOT_ANNOTATED_CDS"/>
    <property type="molecule type" value="Genomic_DNA"/>
</dbReference>
<reference evidence="3" key="1">
    <citation type="journal article" date="2012" name="Nat. Biotechnol.">
        <title>Reference genome sequence of the model plant Setaria.</title>
        <authorList>
            <person name="Bennetzen J.L."/>
            <person name="Schmutz J."/>
            <person name="Wang H."/>
            <person name="Percifield R."/>
            <person name="Hawkins J."/>
            <person name="Pontaroli A.C."/>
            <person name="Estep M."/>
            <person name="Feng L."/>
            <person name="Vaughn J.N."/>
            <person name="Grimwood J."/>
            <person name="Jenkins J."/>
            <person name="Barry K."/>
            <person name="Lindquist E."/>
            <person name="Hellsten U."/>
            <person name="Deshpande S."/>
            <person name="Wang X."/>
            <person name="Wu X."/>
            <person name="Mitros T."/>
            <person name="Triplett J."/>
            <person name="Yang X."/>
            <person name="Ye C.Y."/>
            <person name="Mauro-Herrera M."/>
            <person name="Wang L."/>
            <person name="Li P."/>
            <person name="Sharma M."/>
            <person name="Sharma R."/>
            <person name="Ronald P.C."/>
            <person name="Panaud O."/>
            <person name="Kellogg E.A."/>
            <person name="Brutnell T.P."/>
            <person name="Doust A.N."/>
            <person name="Tuskan G.A."/>
            <person name="Rokhsar D."/>
            <person name="Devos K.M."/>
        </authorList>
    </citation>
    <scope>NUCLEOTIDE SEQUENCE [LARGE SCALE GENOMIC DNA]</scope>
    <source>
        <strain evidence="3">cv. Yugu1</strain>
    </source>
</reference>
<feature type="region of interest" description="Disordered" evidence="1">
    <location>
        <begin position="54"/>
        <end position="88"/>
    </location>
</feature>